<keyword evidence="2" id="KW-1185">Reference proteome</keyword>
<organism evidence="1 2">
    <name type="scientific">Croceivirga radicis</name>
    <dbReference type="NCBI Taxonomy" id="1929488"/>
    <lineage>
        <taxon>Bacteria</taxon>
        <taxon>Pseudomonadati</taxon>
        <taxon>Bacteroidota</taxon>
        <taxon>Flavobacteriia</taxon>
        <taxon>Flavobacteriales</taxon>
        <taxon>Flavobacteriaceae</taxon>
        <taxon>Croceivirga</taxon>
    </lineage>
</organism>
<dbReference type="AlphaFoldDB" id="A0A1V6LP26"/>
<dbReference type="Proteomes" id="UP000191680">
    <property type="component" value="Unassembled WGS sequence"/>
</dbReference>
<evidence type="ECO:0000313" key="2">
    <source>
        <dbReference type="Proteomes" id="UP000191680"/>
    </source>
</evidence>
<proteinExistence type="predicted"/>
<comment type="caution">
    <text evidence="1">The sequence shown here is derived from an EMBL/GenBank/DDBJ whole genome shotgun (WGS) entry which is preliminary data.</text>
</comment>
<evidence type="ECO:0000313" key="1">
    <source>
        <dbReference type="EMBL" id="OQD41955.1"/>
    </source>
</evidence>
<gene>
    <name evidence="1" type="ORF">BUL40_12630</name>
</gene>
<dbReference type="EMBL" id="MTBC01000009">
    <property type="protein sequence ID" value="OQD41955.1"/>
    <property type="molecule type" value="Genomic_DNA"/>
</dbReference>
<dbReference type="RefSeq" id="WP_080319545.1">
    <property type="nucleotide sequence ID" value="NZ_MTBC01000009.1"/>
</dbReference>
<accession>A0A1V6LP26</accession>
<protein>
    <submittedName>
        <fullName evidence="1">Uncharacterized protein</fullName>
    </submittedName>
</protein>
<name>A0A1V6LP26_9FLAO</name>
<reference evidence="1 2" key="1">
    <citation type="submission" date="2016-12" db="EMBL/GenBank/DDBJ databases">
        <authorList>
            <person name="Song W.-J."/>
            <person name="Kurnit D.M."/>
        </authorList>
    </citation>
    <scope>NUCLEOTIDE SEQUENCE [LARGE SCALE GENOMIC DNA]</scope>
    <source>
        <strain evidence="1 2">HSG9</strain>
    </source>
</reference>
<dbReference type="OrthoDB" id="1452502at2"/>
<sequence length="102" mass="11481">MTKEIKHNLSYVFLALFLTVKMAGLHVFTHTDEADATDDCAICEVVFLDTHTPVLPENGSEWQLDVPTINYLQLKVTSAPQSLSNTLFSYFQFSRPPPHLLA</sequence>